<organism evidence="2 3">
    <name type="scientific">Acinetobacter baumannii 21072</name>
    <dbReference type="NCBI Taxonomy" id="1310697"/>
    <lineage>
        <taxon>Bacteria</taxon>
        <taxon>Pseudomonadati</taxon>
        <taxon>Pseudomonadota</taxon>
        <taxon>Gammaproteobacteria</taxon>
        <taxon>Moraxellales</taxon>
        <taxon>Moraxellaceae</taxon>
        <taxon>Acinetobacter</taxon>
        <taxon>Acinetobacter calcoaceticus/baumannii complex</taxon>
    </lineage>
</organism>
<evidence type="ECO:0000313" key="3">
    <source>
        <dbReference type="Proteomes" id="UP000027327"/>
    </source>
</evidence>
<gene>
    <name evidence="2" type="ORF">J596_3139</name>
</gene>
<evidence type="ECO:0000259" key="1">
    <source>
        <dbReference type="Pfam" id="PF00535"/>
    </source>
</evidence>
<comment type="caution">
    <text evidence="2">The sequence shown here is derived from an EMBL/GenBank/DDBJ whole genome shotgun (WGS) entry which is preliminary data.</text>
</comment>
<protein>
    <submittedName>
        <fullName evidence="2">Glycosyl transferase 2 family protein</fullName>
    </submittedName>
</protein>
<dbReference type="PANTHER" id="PTHR22916:SF3">
    <property type="entry name" value="UDP-GLCNAC:BETAGAL BETA-1,3-N-ACETYLGLUCOSAMINYLTRANSFERASE-LIKE PROTEIN 1"/>
    <property type="match status" value="1"/>
</dbReference>
<dbReference type="PANTHER" id="PTHR22916">
    <property type="entry name" value="GLYCOSYLTRANSFERASE"/>
    <property type="match status" value="1"/>
</dbReference>
<dbReference type="RefSeq" id="WP_032037294.1">
    <property type="nucleotide sequence ID" value="NZ_JMOD01000070.1"/>
</dbReference>
<dbReference type="InterPro" id="IPR029044">
    <property type="entry name" value="Nucleotide-diphossugar_trans"/>
</dbReference>
<sequence length="303" mass="36049">MLISIIIPAYNASKTICKTLESLIKQNRSDFEVLIIDDGSTDDTYEICRDYINQKENFKLIKQKNKGVSSARNLGLRNASGDYIVFMDADDILSNTAINEIYNHLYKNDSEIIFFDYYVKIENEEKYIKSLNSLQKDALLKDIMKGVMRGFVWNKIFKRNFILDNRLSFNEKLKYCEDEEFLLDAIWFSKEISYLERGLYYYIQHENSFTNQKMDDFFPNKFLPYILVLKEKPYFKIYGKFLMLKAARLRLYRFRVFGNLELGIKSYIENFPFSLLDKEFTVKEKILCIIAKSDFLMRVYCSK</sequence>
<dbReference type="AlphaFoldDB" id="A0A062IEG5"/>
<dbReference type="Proteomes" id="UP000027327">
    <property type="component" value="Unassembled WGS sequence"/>
</dbReference>
<evidence type="ECO:0000313" key="2">
    <source>
        <dbReference type="EMBL" id="KCY16902.1"/>
    </source>
</evidence>
<dbReference type="EMBL" id="JMOD01000070">
    <property type="protein sequence ID" value="KCY16902.1"/>
    <property type="molecule type" value="Genomic_DNA"/>
</dbReference>
<keyword evidence="2" id="KW-0808">Transferase</keyword>
<proteinExistence type="predicted"/>
<dbReference type="CDD" id="cd00761">
    <property type="entry name" value="Glyco_tranf_GTA_type"/>
    <property type="match status" value="1"/>
</dbReference>
<dbReference type="SUPFAM" id="SSF53448">
    <property type="entry name" value="Nucleotide-diphospho-sugar transferases"/>
    <property type="match status" value="1"/>
</dbReference>
<dbReference type="GO" id="GO:0016758">
    <property type="term" value="F:hexosyltransferase activity"/>
    <property type="evidence" value="ECO:0007669"/>
    <property type="project" value="UniProtKB-ARBA"/>
</dbReference>
<reference evidence="2 3" key="1">
    <citation type="submission" date="2014-04" db="EMBL/GenBank/DDBJ databases">
        <title>Comparative genomics and transcriptomics to identify genetic mechanisms underlying the emergence of carbapenem resistant Acinetobacter baumannii (CRAb).</title>
        <authorList>
            <person name="Harris A.D."/>
            <person name="Johnson K.J."/>
            <person name="George J."/>
            <person name="Nadendla S."/>
            <person name="Daugherty S.C."/>
            <person name="Parankush S."/>
            <person name="Sadzewicz L."/>
            <person name="Tallon L."/>
            <person name="Sengamalay N."/>
            <person name="Hazen T.H."/>
            <person name="Rasko D.A."/>
        </authorList>
    </citation>
    <scope>NUCLEOTIDE SEQUENCE [LARGE SCALE GENOMIC DNA]</scope>
    <source>
        <strain evidence="2 3">21072</strain>
    </source>
</reference>
<dbReference type="Pfam" id="PF00535">
    <property type="entry name" value="Glycos_transf_2"/>
    <property type="match status" value="1"/>
</dbReference>
<accession>A0A062IEG5</accession>
<name>A0A062IEG5_ACIBA</name>
<dbReference type="InterPro" id="IPR001173">
    <property type="entry name" value="Glyco_trans_2-like"/>
</dbReference>
<dbReference type="PATRIC" id="fig|1310697.3.peg.3005"/>
<feature type="domain" description="Glycosyltransferase 2-like" evidence="1">
    <location>
        <begin position="4"/>
        <end position="133"/>
    </location>
</feature>
<dbReference type="Gene3D" id="3.90.550.10">
    <property type="entry name" value="Spore Coat Polysaccharide Biosynthesis Protein SpsA, Chain A"/>
    <property type="match status" value="1"/>
</dbReference>